<comment type="caution">
    <text evidence="1">The sequence shown here is derived from an EMBL/GenBank/DDBJ whole genome shotgun (WGS) entry which is preliminary data.</text>
</comment>
<sequence length="89" mass="10571">MPNVPDNRRVERRRRVGTRATDREWRRLDEMIQNEDVHDDRVGQANHRVRRGRVRRRGGNPLVTIYARCEFLDTSLKVFNAGVERDTIS</sequence>
<name>A0A445C425_ARAHY</name>
<dbReference type="Proteomes" id="UP000289738">
    <property type="component" value="Chromosome A07"/>
</dbReference>
<dbReference type="EMBL" id="SDMP01000007">
    <property type="protein sequence ID" value="RYR45653.1"/>
    <property type="molecule type" value="Genomic_DNA"/>
</dbReference>
<protein>
    <submittedName>
        <fullName evidence="1">Uncharacterized protein</fullName>
    </submittedName>
</protein>
<proteinExistence type="predicted"/>
<dbReference type="AlphaFoldDB" id="A0A445C425"/>
<evidence type="ECO:0000313" key="2">
    <source>
        <dbReference type="Proteomes" id="UP000289738"/>
    </source>
</evidence>
<evidence type="ECO:0000313" key="1">
    <source>
        <dbReference type="EMBL" id="RYR45653.1"/>
    </source>
</evidence>
<keyword evidence="2" id="KW-1185">Reference proteome</keyword>
<organism evidence="1 2">
    <name type="scientific">Arachis hypogaea</name>
    <name type="common">Peanut</name>
    <dbReference type="NCBI Taxonomy" id="3818"/>
    <lineage>
        <taxon>Eukaryota</taxon>
        <taxon>Viridiplantae</taxon>
        <taxon>Streptophyta</taxon>
        <taxon>Embryophyta</taxon>
        <taxon>Tracheophyta</taxon>
        <taxon>Spermatophyta</taxon>
        <taxon>Magnoliopsida</taxon>
        <taxon>eudicotyledons</taxon>
        <taxon>Gunneridae</taxon>
        <taxon>Pentapetalae</taxon>
        <taxon>rosids</taxon>
        <taxon>fabids</taxon>
        <taxon>Fabales</taxon>
        <taxon>Fabaceae</taxon>
        <taxon>Papilionoideae</taxon>
        <taxon>50 kb inversion clade</taxon>
        <taxon>dalbergioids sensu lato</taxon>
        <taxon>Dalbergieae</taxon>
        <taxon>Pterocarpus clade</taxon>
        <taxon>Arachis</taxon>
    </lineage>
</organism>
<gene>
    <name evidence="1" type="ORF">Ahy_A07g031465</name>
</gene>
<reference evidence="1 2" key="1">
    <citation type="submission" date="2019-01" db="EMBL/GenBank/DDBJ databases">
        <title>Sequencing of cultivated peanut Arachis hypogaea provides insights into genome evolution and oil improvement.</title>
        <authorList>
            <person name="Chen X."/>
        </authorList>
    </citation>
    <scope>NUCLEOTIDE SEQUENCE [LARGE SCALE GENOMIC DNA]</scope>
    <source>
        <strain evidence="2">cv. Fuhuasheng</strain>
        <tissue evidence="1">Leaves</tissue>
    </source>
</reference>
<accession>A0A445C425</accession>